<dbReference type="PANTHER" id="PTHR21600">
    <property type="entry name" value="MITOCHONDRIAL RNA PSEUDOURIDINE SYNTHASE"/>
    <property type="match status" value="1"/>
</dbReference>
<dbReference type="EC" id="5.4.99.-" evidence="5"/>
<dbReference type="GO" id="GO:0120159">
    <property type="term" value="F:rRNA pseudouridine synthase activity"/>
    <property type="evidence" value="ECO:0007669"/>
    <property type="project" value="UniProtKB-ARBA"/>
</dbReference>
<dbReference type="EMBL" id="EF107104">
    <property type="protein sequence ID" value="ABL97374.1"/>
    <property type="molecule type" value="Genomic_DNA"/>
</dbReference>
<protein>
    <recommendedName>
        <fullName evidence="5">Pseudouridine synthase</fullName>
        <ecNumber evidence="5">5.4.99.-</ecNumber>
    </recommendedName>
</protein>
<keyword evidence="2 5" id="KW-0413">Isomerase</keyword>
<dbReference type="Pfam" id="PF00849">
    <property type="entry name" value="PseudoU_synth_2"/>
    <property type="match status" value="1"/>
</dbReference>
<sequence>MIIKNVPNNLALKRLDKAAAEMFTDYSRTQIKKWIEDGKVLVNGEISQPREKVHENDEIELNPAEEQKVSWEPEDIQFEVHFENEDFIIINKPAGLIMHPGSGCYDGTLANGLIFKFPELVNIPRSGIVHRLDKDTSGILLVARTESFRNFFINEMQERRVIKKYSSIVIGSTLGSFSIEDPIGRDKNNRTKMAIREDGKDALTFVKLKENIGNYSVLDVRIETGRTHQIRVHLASKKLPIIGDKTYDPSRSIARGSSSELIDIVRSFPRQALHATHLSFNDQKTDNQFSFDIPIPNDMEQLIFEIRKCI</sequence>
<dbReference type="InterPro" id="IPR036986">
    <property type="entry name" value="S4_RNA-bd_sf"/>
</dbReference>
<evidence type="ECO:0000256" key="3">
    <source>
        <dbReference type="PIRSR" id="PIRSR606225-1"/>
    </source>
</evidence>
<dbReference type="InterPro" id="IPR006145">
    <property type="entry name" value="PsdUridine_synth_RsuA/RluA"/>
</dbReference>
<reference evidence="7" key="1">
    <citation type="journal article" date="2007" name="Environ. Microbiol.">
        <title>Proteorhodopsin photosystem gene clusters exhibit co-evolutionary trends and shared ancestry among diverse marine microbial phyla.</title>
        <authorList>
            <person name="McCarren J."/>
            <person name="Delong E.F."/>
        </authorList>
    </citation>
    <scope>NUCLEOTIDE SEQUENCE</scope>
</reference>
<organism evidence="7">
    <name type="scientific">uncultured marine bacterium EB80_02D08</name>
    <dbReference type="NCBI Taxonomy" id="415441"/>
    <lineage>
        <taxon>Bacteria</taxon>
        <taxon>environmental samples</taxon>
    </lineage>
</organism>
<dbReference type="CDD" id="cd00165">
    <property type="entry name" value="S4"/>
    <property type="match status" value="1"/>
</dbReference>
<evidence type="ECO:0000256" key="1">
    <source>
        <dbReference type="ARBA" id="ARBA00010876"/>
    </source>
</evidence>
<evidence type="ECO:0000259" key="6">
    <source>
        <dbReference type="SMART" id="SM00363"/>
    </source>
</evidence>
<dbReference type="InterPro" id="IPR002942">
    <property type="entry name" value="S4_RNA-bd"/>
</dbReference>
<dbReference type="PROSITE" id="PS01129">
    <property type="entry name" value="PSI_RLU"/>
    <property type="match status" value="1"/>
</dbReference>
<dbReference type="Gene3D" id="3.10.290.10">
    <property type="entry name" value="RNA-binding S4 domain"/>
    <property type="match status" value="1"/>
</dbReference>
<comment type="function">
    <text evidence="5">Responsible for synthesis of pseudouridine from uracil.</text>
</comment>
<dbReference type="CDD" id="cd02869">
    <property type="entry name" value="PseudoU_synth_RluA_like"/>
    <property type="match status" value="1"/>
</dbReference>
<dbReference type="SUPFAM" id="SSF55174">
    <property type="entry name" value="Alpha-L RNA-binding motif"/>
    <property type="match status" value="1"/>
</dbReference>
<dbReference type="InterPro" id="IPR006224">
    <property type="entry name" value="PsdUridine_synth_RluA-like_CS"/>
</dbReference>
<dbReference type="Pfam" id="PF01479">
    <property type="entry name" value="S4"/>
    <property type="match status" value="1"/>
</dbReference>
<evidence type="ECO:0000256" key="2">
    <source>
        <dbReference type="ARBA" id="ARBA00023235"/>
    </source>
</evidence>
<dbReference type="SMART" id="SM00363">
    <property type="entry name" value="S4"/>
    <property type="match status" value="1"/>
</dbReference>
<feature type="domain" description="RNA-binding S4" evidence="6">
    <location>
        <begin position="13"/>
        <end position="77"/>
    </location>
</feature>
<dbReference type="SUPFAM" id="SSF55120">
    <property type="entry name" value="Pseudouridine synthase"/>
    <property type="match status" value="1"/>
</dbReference>
<dbReference type="InterPro" id="IPR006225">
    <property type="entry name" value="PsdUridine_synth_RluC/D"/>
</dbReference>
<dbReference type="GO" id="GO:0000455">
    <property type="term" value="P:enzyme-directed rRNA pseudouridine synthesis"/>
    <property type="evidence" value="ECO:0007669"/>
    <property type="project" value="TreeGrafter"/>
</dbReference>
<accession>A4GJS9</accession>
<dbReference type="PROSITE" id="PS50889">
    <property type="entry name" value="S4"/>
    <property type="match status" value="1"/>
</dbReference>
<dbReference type="InterPro" id="IPR050188">
    <property type="entry name" value="RluA_PseudoU_synthase"/>
</dbReference>
<keyword evidence="4" id="KW-0694">RNA-binding</keyword>
<dbReference type="GO" id="GO:0003723">
    <property type="term" value="F:RNA binding"/>
    <property type="evidence" value="ECO:0007669"/>
    <property type="project" value="UniProtKB-KW"/>
</dbReference>
<proteinExistence type="inferred from homology"/>
<dbReference type="NCBIfam" id="TIGR00005">
    <property type="entry name" value="rluA_subfam"/>
    <property type="match status" value="1"/>
</dbReference>
<dbReference type="AlphaFoldDB" id="A4GJS9"/>
<evidence type="ECO:0000256" key="4">
    <source>
        <dbReference type="PROSITE-ProRule" id="PRU00182"/>
    </source>
</evidence>
<evidence type="ECO:0000256" key="5">
    <source>
        <dbReference type="RuleBase" id="RU362028"/>
    </source>
</evidence>
<evidence type="ECO:0000313" key="7">
    <source>
        <dbReference type="EMBL" id="ABL97374.1"/>
    </source>
</evidence>
<name>A4GJS9_9BACT</name>
<dbReference type="InterPro" id="IPR020103">
    <property type="entry name" value="PsdUridine_synth_cat_dom_sf"/>
</dbReference>
<gene>
    <name evidence="7" type="ORF">MBMO_EB80-02D08.0006</name>
</gene>
<feature type="active site" evidence="3">
    <location>
        <position position="133"/>
    </location>
</feature>
<comment type="similarity">
    <text evidence="1 5">Belongs to the pseudouridine synthase RluA family.</text>
</comment>
<comment type="catalytic activity">
    <reaction evidence="5">
        <text>a uridine in RNA = a pseudouridine in RNA</text>
        <dbReference type="Rhea" id="RHEA:48348"/>
        <dbReference type="Rhea" id="RHEA-COMP:12068"/>
        <dbReference type="Rhea" id="RHEA-COMP:12069"/>
        <dbReference type="ChEBI" id="CHEBI:65314"/>
        <dbReference type="ChEBI" id="CHEBI:65315"/>
    </reaction>
</comment>
<dbReference type="PANTHER" id="PTHR21600:SF44">
    <property type="entry name" value="RIBOSOMAL LARGE SUBUNIT PSEUDOURIDINE SYNTHASE D"/>
    <property type="match status" value="1"/>
</dbReference>
<dbReference type="Gene3D" id="3.30.2350.10">
    <property type="entry name" value="Pseudouridine synthase"/>
    <property type="match status" value="1"/>
</dbReference>